<dbReference type="AlphaFoldDB" id="A0A7I8W5I6"/>
<comment type="catalytic activity">
    <reaction evidence="10">
        <text>an S-substituted L-cysteinylglycine + H2O = an S-substituted L-cysteine + glycine</text>
        <dbReference type="Rhea" id="RHEA:60444"/>
        <dbReference type="ChEBI" id="CHEBI:15377"/>
        <dbReference type="ChEBI" id="CHEBI:57305"/>
        <dbReference type="ChEBI" id="CHEBI:58717"/>
        <dbReference type="ChEBI" id="CHEBI:143103"/>
        <dbReference type="EC" id="3.4.13.23"/>
    </reaction>
    <physiologicalReaction direction="left-to-right" evidence="10">
        <dbReference type="Rhea" id="RHEA:60445"/>
    </physiologicalReaction>
</comment>
<keyword evidence="20" id="KW-1133">Transmembrane helix</keyword>
<keyword evidence="7" id="KW-0031">Aminopeptidase</keyword>
<sequence>MVFIGFRLVPVFRLTRTFATYSVAMTSNRGLVLGIYEPTSENEIPLTDAAKEVNDKTSSKLLNLVKQSNLASKKGKSRVFYGLHENYPAIAVVSLGKKGAGYNPLEEVDESKENIRAAIATGVRSLNEAGFNDIQVDPCSNAQAAAEAATLCTYVYDELKAEKKPAPKVRCYLENSCSHWKRGTVLAEAQNFARRLMETPANVMTPTRIGELVKEHIGKLKNVKVQVHDREWAESHKMGSYLSVTNGSVEPPKFVEIEYKGGNEGDQCIALVGKGITFDAGGISLKPPANMDAMRADMGGAACVLASAYAAARLEIPINLRVFTPCCENLPSGSATKPGDVVTAMNGKTIQVDNTDAEGRLVLADALCYAQTFKPKAIIDMATLTGAMMVALGAGAAGVFTNSDKLWTRMHEAGKSTGDRVWRMPLFNLYKKQINDCQLADINNIGSAGRNAGSCTAAAFLKAGKQTGDRVWRMPLWKCYTETMRDSQLADLLNSTISTGVKGGGSCLAAAFLKEFVEHDQWMHMDIAGVMSNKGEVSYLTKGMAGRPTRTVVEFLQAVADGK</sequence>
<accession>A0A7I8W5I6</accession>
<dbReference type="GO" id="GO:0005737">
    <property type="term" value="C:cytoplasm"/>
    <property type="evidence" value="ECO:0007669"/>
    <property type="project" value="InterPro"/>
</dbReference>
<evidence type="ECO:0000256" key="9">
    <source>
        <dbReference type="ARBA" id="ARBA00022801"/>
    </source>
</evidence>
<comment type="catalytic activity">
    <reaction evidence="1">
        <text>Release of an N-terminal amino acid, Xaa-|-Yaa-, in which Xaa is preferably Leu, but may be other amino acids including Pro although not Arg or Lys, and Yaa may be Pro. Amino acid amides and methyl esters are also readily hydrolyzed, but rates on arylamides are exceedingly low.</text>
        <dbReference type="EC" id="3.4.11.1"/>
    </reaction>
</comment>
<evidence type="ECO:0000256" key="12">
    <source>
        <dbReference type="ARBA" id="ARBA00029605"/>
    </source>
</evidence>
<evidence type="ECO:0000256" key="14">
    <source>
        <dbReference type="ARBA" id="ARBA00030997"/>
    </source>
</evidence>
<dbReference type="Pfam" id="PF00883">
    <property type="entry name" value="Peptidase_M17"/>
    <property type="match status" value="1"/>
</dbReference>
<evidence type="ECO:0000256" key="15">
    <source>
        <dbReference type="ARBA" id="ARBA00031564"/>
    </source>
</evidence>
<comment type="catalytic activity">
    <reaction evidence="18">
        <text>S-benzyl-L-cysteinylglycine + H2O = S-benzyl-L-cysteine + glycine</text>
        <dbReference type="Rhea" id="RHEA:62568"/>
        <dbReference type="ChEBI" id="CHEBI:15377"/>
        <dbReference type="ChEBI" id="CHEBI:57305"/>
        <dbReference type="ChEBI" id="CHEBI:145802"/>
        <dbReference type="ChEBI" id="CHEBI:145803"/>
    </reaction>
    <physiologicalReaction direction="left-to-right" evidence="18">
        <dbReference type="Rhea" id="RHEA:62569"/>
    </physiologicalReaction>
</comment>
<dbReference type="EMBL" id="CAJFCJ010000019">
    <property type="protein sequence ID" value="CAD5123359.1"/>
    <property type="molecule type" value="Genomic_DNA"/>
</dbReference>
<feature type="domain" description="Cytosol aminopeptidase" evidence="21">
    <location>
        <begin position="354"/>
        <end position="361"/>
    </location>
</feature>
<dbReference type="EC" id="3.4.13.23" evidence="11"/>
<dbReference type="EC" id="3.4.11.1" evidence="4"/>
<comment type="function">
    <text evidence="17">Cytosolic metallopeptidase that catalyzes the removal of unsubstituted N-terminal hydrophobic amino acids from various peptides. The presence of Zn(2+) ions is essential for the peptidase activity, and the association with other cofactors can modulate the substrate spectificity of the enzyme. For instance, in the presence of Mn(2+), it displays a specific Cys-Gly hydrolyzing activity of Cys-Gly-S-conjugates. Involved in the metabolism of glutathione and in the degradation of glutathione S-conjugates, which may play a role in the control of the cell redox status.</text>
</comment>
<dbReference type="PROSITE" id="PS00631">
    <property type="entry name" value="CYTOSOL_AP"/>
    <property type="match status" value="1"/>
</dbReference>
<dbReference type="InterPro" id="IPR000819">
    <property type="entry name" value="Peptidase_M17_C"/>
</dbReference>
<dbReference type="Pfam" id="PF02789">
    <property type="entry name" value="Peptidase_M17_N"/>
    <property type="match status" value="1"/>
</dbReference>
<keyword evidence="8" id="KW-0645">Protease</keyword>
<reference evidence="22 23" key="1">
    <citation type="submission" date="2020-08" db="EMBL/GenBank/DDBJ databases">
        <authorList>
            <person name="Hejnol A."/>
        </authorList>
    </citation>
    <scope>NUCLEOTIDE SEQUENCE [LARGE SCALE GENOMIC DNA]</scope>
</reference>
<evidence type="ECO:0000259" key="21">
    <source>
        <dbReference type="PROSITE" id="PS00631"/>
    </source>
</evidence>
<name>A0A7I8W5I6_9ANNE</name>
<organism evidence="22 23">
    <name type="scientific">Dimorphilus gyrociliatus</name>
    <dbReference type="NCBI Taxonomy" id="2664684"/>
    <lineage>
        <taxon>Eukaryota</taxon>
        <taxon>Metazoa</taxon>
        <taxon>Spiralia</taxon>
        <taxon>Lophotrochozoa</taxon>
        <taxon>Annelida</taxon>
        <taxon>Polychaeta</taxon>
        <taxon>Polychaeta incertae sedis</taxon>
        <taxon>Dinophilidae</taxon>
        <taxon>Dimorphilus</taxon>
    </lineage>
</organism>
<protein>
    <recommendedName>
        <fullName evidence="6">Cytosol aminopeptidase</fullName>
        <ecNumber evidence="4">3.4.11.1</ecNumber>
        <ecNumber evidence="5">3.4.11.5</ecNumber>
        <ecNumber evidence="11">3.4.13.23</ecNumber>
    </recommendedName>
    <alternativeName>
        <fullName evidence="14">Cysteinylglycine-S-conjugate dipeptidase</fullName>
    </alternativeName>
    <alternativeName>
        <fullName evidence="15">Leucine aminopeptidase 3</fullName>
    </alternativeName>
    <alternativeName>
        <fullName evidence="16">Leucyl aminopeptidase</fullName>
    </alternativeName>
    <alternativeName>
        <fullName evidence="13">Proline aminopeptidase</fullName>
    </alternativeName>
    <alternativeName>
        <fullName evidence="12">Prolyl aminopeptidase</fullName>
    </alternativeName>
</protein>
<evidence type="ECO:0000256" key="2">
    <source>
        <dbReference type="ARBA" id="ARBA00001585"/>
    </source>
</evidence>
<dbReference type="Gene3D" id="3.40.630.10">
    <property type="entry name" value="Zn peptidases"/>
    <property type="match status" value="2"/>
</dbReference>
<proteinExistence type="inferred from homology"/>
<evidence type="ECO:0000256" key="20">
    <source>
        <dbReference type="SAM" id="Phobius"/>
    </source>
</evidence>
<dbReference type="SUPFAM" id="SSF52949">
    <property type="entry name" value="Macro domain-like"/>
    <property type="match status" value="1"/>
</dbReference>
<keyword evidence="20" id="KW-0472">Membrane</keyword>
<dbReference type="HAMAP" id="MF_00181">
    <property type="entry name" value="Cytosol_peptidase_M17"/>
    <property type="match status" value="1"/>
</dbReference>
<dbReference type="GO" id="GO:0030145">
    <property type="term" value="F:manganese ion binding"/>
    <property type="evidence" value="ECO:0007669"/>
    <property type="project" value="InterPro"/>
</dbReference>
<dbReference type="InterPro" id="IPR008283">
    <property type="entry name" value="Peptidase_M17_N"/>
</dbReference>
<dbReference type="GO" id="GO:0006508">
    <property type="term" value="P:proteolysis"/>
    <property type="evidence" value="ECO:0007669"/>
    <property type="project" value="UniProtKB-KW"/>
</dbReference>
<dbReference type="EC" id="3.4.11.5" evidence="5"/>
<dbReference type="InterPro" id="IPR011356">
    <property type="entry name" value="Leucine_aapep/pepB"/>
</dbReference>
<comment type="caution">
    <text evidence="22">The sequence shown here is derived from an EMBL/GenBank/DDBJ whole genome shotgun (WGS) entry which is preliminary data.</text>
</comment>
<comment type="catalytic activity">
    <reaction evidence="19">
        <text>L-cysteinylglycine + H2O = L-cysteine + glycine</text>
        <dbReference type="Rhea" id="RHEA:28783"/>
        <dbReference type="ChEBI" id="CHEBI:15377"/>
        <dbReference type="ChEBI" id="CHEBI:35235"/>
        <dbReference type="ChEBI" id="CHEBI:57305"/>
        <dbReference type="ChEBI" id="CHEBI:61694"/>
    </reaction>
    <physiologicalReaction direction="left-to-right" evidence="19">
        <dbReference type="Rhea" id="RHEA:28784"/>
    </physiologicalReaction>
</comment>
<dbReference type="Proteomes" id="UP000549394">
    <property type="component" value="Unassembled WGS sequence"/>
</dbReference>
<dbReference type="PANTHER" id="PTHR11963:SF23">
    <property type="entry name" value="CYTOSOL AMINOPEPTIDASE"/>
    <property type="match status" value="1"/>
</dbReference>
<dbReference type="SUPFAM" id="SSF53187">
    <property type="entry name" value="Zn-dependent exopeptidases"/>
    <property type="match status" value="2"/>
</dbReference>
<comment type="catalytic activity">
    <reaction evidence="2">
        <text>Release of N-terminal proline from a peptide.</text>
        <dbReference type="EC" id="3.4.11.5"/>
    </reaction>
</comment>
<evidence type="ECO:0000256" key="16">
    <source>
        <dbReference type="ARBA" id="ARBA00033172"/>
    </source>
</evidence>
<evidence type="ECO:0000313" key="22">
    <source>
        <dbReference type="EMBL" id="CAD5123359.1"/>
    </source>
</evidence>
<keyword evidence="9" id="KW-0378">Hydrolase</keyword>
<evidence type="ECO:0000256" key="17">
    <source>
        <dbReference type="ARBA" id="ARBA00045966"/>
    </source>
</evidence>
<dbReference type="CDD" id="cd00433">
    <property type="entry name" value="Peptidase_M17"/>
    <property type="match status" value="1"/>
</dbReference>
<evidence type="ECO:0000256" key="3">
    <source>
        <dbReference type="ARBA" id="ARBA00009528"/>
    </source>
</evidence>
<keyword evidence="23" id="KW-1185">Reference proteome</keyword>
<dbReference type="OrthoDB" id="412814at2759"/>
<feature type="transmembrane region" description="Helical" evidence="20">
    <location>
        <begin position="377"/>
        <end position="400"/>
    </location>
</feature>
<dbReference type="InterPro" id="IPR043472">
    <property type="entry name" value="Macro_dom-like"/>
</dbReference>
<evidence type="ECO:0000256" key="7">
    <source>
        <dbReference type="ARBA" id="ARBA00022438"/>
    </source>
</evidence>
<dbReference type="GO" id="GO:0070006">
    <property type="term" value="F:metalloaminopeptidase activity"/>
    <property type="evidence" value="ECO:0007669"/>
    <property type="project" value="InterPro"/>
</dbReference>
<evidence type="ECO:0000256" key="10">
    <source>
        <dbReference type="ARBA" id="ARBA00023511"/>
    </source>
</evidence>
<gene>
    <name evidence="22" type="ORF">DGYR_LOCUS11045</name>
</gene>
<evidence type="ECO:0000256" key="19">
    <source>
        <dbReference type="ARBA" id="ARBA00049107"/>
    </source>
</evidence>
<dbReference type="PRINTS" id="PR00481">
    <property type="entry name" value="LAMNOPPTDASE"/>
</dbReference>
<dbReference type="InterPro" id="IPR023042">
    <property type="entry name" value="Peptidase_M17_leu_NH2_pept"/>
</dbReference>
<evidence type="ECO:0000256" key="8">
    <source>
        <dbReference type="ARBA" id="ARBA00022670"/>
    </source>
</evidence>
<keyword evidence="20" id="KW-0812">Transmembrane</keyword>
<evidence type="ECO:0000256" key="13">
    <source>
        <dbReference type="ARBA" id="ARBA00030930"/>
    </source>
</evidence>
<evidence type="ECO:0000256" key="6">
    <source>
        <dbReference type="ARBA" id="ARBA00014190"/>
    </source>
</evidence>
<dbReference type="PANTHER" id="PTHR11963">
    <property type="entry name" value="LEUCINE AMINOPEPTIDASE-RELATED"/>
    <property type="match status" value="1"/>
</dbReference>
<dbReference type="Gene3D" id="3.40.220.10">
    <property type="entry name" value="Leucine Aminopeptidase, subunit E, domain 1"/>
    <property type="match status" value="1"/>
</dbReference>
<evidence type="ECO:0000256" key="4">
    <source>
        <dbReference type="ARBA" id="ARBA00012565"/>
    </source>
</evidence>
<evidence type="ECO:0000256" key="11">
    <source>
        <dbReference type="ARBA" id="ARBA00023625"/>
    </source>
</evidence>
<evidence type="ECO:0000313" key="23">
    <source>
        <dbReference type="Proteomes" id="UP000549394"/>
    </source>
</evidence>
<evidence type="ECO:0000256" key="1">
    <source>
        <dbReference type="ARBA" id="ARBA00000135"/>
    </source>
</evidence>
<evidence type="ECO:0000256" key="5">
    <source>
        <dbReference type="ARBA" id="ARBA00012568"/>
    </source>
</evidence>
<comment type="similarity">
    <text evidence="3">Belongs to the peptidase M17 family.</text>
</comment>
<evidence type="ECO:0000256" key="18">
    <source>
        <dbReference type="ARBA" id="ARBA00047881"/>
    </source>
</evidence>